<proteinExistence type="predicted"/>
<keyword evidence="1" id="KW-0472">Membrane</keyword>
<keyword evidence="1" id="KW-1133">Transmembrane helix</keyword>
<protein>
    <recommendedName>
        <fullName evidence="4">DUF2530 domain-containing protein</fullName>
    </recommendedName>
</protein>
<dbReference type="InterPro" id="IPR019681">
    <property type="entry name" value="DUF2530"/>
</dbReference>
<dbReference type="OrthoDB" id="4981254at2"/>
<gene>
    <name evidence="2" type="ORF">AWU67_10840</name>
</gene>
<evidence type="ECO:0000256" key="1">
    <source>
        <dbReference type="SAM" id="Phobius"/>
    </source>
</evidence>
<dbReference type="RefSeq" id="WP_067228783.1">
    <property type="nucleotide sequence ID" value="NZ_CP014145.1"/>
</dbReference>
<reference evidence="3" key="2">
    <citation type="submission" date="2016-01" db="EMBL/GenBank/DDBJ databases">
        <title>First complete genome sequence of a species in the genus Microterricola, an extremophilic cold active enzyme producing strain ERGS5:02 isolated from Sikkim Himalaya.</title>
        <authorList>
            <person name="Kumar R."/>
            <person name="Singh D."/>
            <person name="Swarnkar M.K."/>
        </authorList>
    </citation>
    <scope>NUCLEOTIDE SEQUENCE [LARGE SCALE GENOMIC DNA]</scope>
    <source>
        <strain evidence="3">ERGS5:02</strain>
    </source>
</reference>
<accession>A0A0X8E2I5</accession>
<dbReference type="Pfam" id="PF10745">
    <property type="entry name" value="DUF2530"/>
    <property type="match status" value="1"/>
</dbReference>
<sequence>MRFWLKDSERRPDPLPARADARKAVLAGTAIWVLAIIVSLAFLPQLDAAGFGWWLSCSVFGAALGLIGLAVVQWRRR</sequence>
<dbReference type="EMBL" id="CP014145">
    <property type="protein sequence ID" value="AMB59275.1"/>
    <property type="molecule type" value="Genomic_DNA"/>
</dbReference>
<dbReference type="AlphaFoldDB" id="A0A0X8E2I5"/>
<evidence type="ECO:0008006" key="4">
    <source>
        <dbReference type="Google" id="ProtNLM"/>
    </source>
</evidence>
<feature type="transmembrane region" description="Helical" evidence="1">
    <location>
        <begin position="24"/>
        <end position="45"/>
    </location>
</feature>
<feature type="transmembrane region" description="Helical" evidence="1">
    <location>
        <begin position="51"/>
        <end position="72"/>
    </location>
</feature>
<dbReference type="KEGG" id="mvd:AWU67_10840"/>
<dbReference type="Proteomes" id="UP000058305">
    <property type="component" value="Chromosome"/>
</dbReference>
<reference evidence="2 3" key="1">
    <citation type="journal article" date="2016" name="J. Biotechnol.">
        <title>First complete genome sequence of a species in the genus Microterricola, an extremophilic cold active enzyme producing bacterial strain ERGS5:02 isolated from Sikkim Himalaya.</title>
        <authorList>
            <person name="Himanshu"/>
            <person name="Swarnkar M.K."/>
            <person name="Singh D."/>
            <person name="Kumar R."/>
        </authorList>
    </citation>
    <scope>NUCLEOTIDE SEQUENCE [LARGE SCALE GENOMIC DNA]</scope>
    <source>
        <strain evidence="2 3">ERGS5:02</strain>
    </source>
</reference>
<keyword evidence="1" id="KW-0812">Transmembrane</keyword>
<organism evidence="2 3">
    <name type="scientific">Microterricola viridarii</name>
    <dbReference type="NCBI Taxonomy" id="412690"/>
    <lineage>
        <taxon>Bacteria</taxon>
        <taxon>Bacillati</taxon>
        <taxon>Actinomycetota</taxon>
        <taxon>Actinomycetes</taxon>
        <taxon>Micrococcales</taxon>
        <taxon>Microbacteriaceae</taxon>
        <taxon>Microterricola</taxon>
    </lineage>
</organism>
<keyword evidence="3" id="KW-1185">Reference proteome</keyword>
<evidence type="ECO:0000313" key="3">
    <source>
        <dbReference type="Proteomes" id="UP000058305"/>
    </source>
</evidence>
<evidence type="ECO:0000313" key="2">
    <source>
        <dbReference type="EMBL" id="AMB59275.1"/>
    </source>
</evidence>
<name>A0A0X8E2I5_9MICO</name>